<dbReference type="OrthoDB" id="5611741at2"/>
<organism evidence="8 9">
    <name type="scientific">Vibrio cincinnatiensis DSM 19608</name>
    <dbReference type="NCBI Taxonomy" id="1123491"/>
    <lineage>
        <taxon>Bacteria</taxon>
        <taxon>Pseudomonadati</taxon>
        <taxon>Pseudomonadota</taxon>
        <taxon>Gammaproteobacteria</taxon>
        <taxon>Vibrionales</taxon>
        <taxon>Vibrionaceae</taxon>
        <taxon>Vibrio</taxon>
    </lineage>
</organism>
<dbReference type="GO" id="GO:0005886">
    <property type="term" value="C:plasma membrane"/>
    <property type="evidence" value="ECO:0007669"/>
    <property type="project" value="UniProtKB-SubCell"/>
</dbReference>
<keyword evidence="4 6" id="KW-1133">Transmembrane helix</keyword>
<dbReference type="EMBL" id="FUXB01000002">
    <property type="protein sequence ID" value="SJZ48206.1"/>
    <property type="molecule type" value="Genomic_DNA"/>
</dbReference>
<feature type="transmembrane region" description="Helical" evidence="6">
    <location>
        <begin position="73"/>
        <end position="92"/>
    </location>
</feature>
<dbReference type="GeneID" id="70583366"/>
<dbReference type="PANTHER" id="PTHR35007:SF2">
    <property type="entry name" value="PILUS ASSEMBLE PROTEIN"/>
    <property type="match status" value="1"/>
</dbReference>
<evidence type="ECO:0000256" key="1">
    <source>
        <dbReference type="ARBA" id="ARBA00004651"/>
    </source>
</evidence>
<comment type="subcellular location">
    <subcellularLocation>
        <location evidence="1">Cell membrane</location>
        <topology evidence="1">Multi-pass membrane protein</topology>
    </subcellularLocation>
</comment>
<feature type="transmembrane region" description="Helical" evidence="6">
    <location>
        <begin position="104"/>
        <end position="123"/>
    </location>
</feature>
<feature type="transmembrane region" description="Helical" evidence="6">
    <location>
        <begin position="247"/>
        <end position="267"/>
    </location>
</feature>
<proteinExistence type="predicted"/>
<keyword evidence="3 6" id="KW-0812">Transmembrane</keyword>
<evidence type="ECO:0000256" key="3">
    <source>
        <dbReference type="ARBA" id="ARBA00022692"/>
    </source>
</evidence>
<dbReference type="AlphaFoldDB" id="A0A1T4L0J7"/>
<feature type="domain" description="Type II secretion system protein GspF" evidence="7">
    <location>
        <begin position="139"/>
        <end position="263"/>
    </location>
</feature>
<protein>
    <submittedName>
        <fullName evidence="8">Tight adherence protein B</fullName>
    </submittedName>
</protein>
<keyword evidence="9" id="KW-1185">Reference proteome</keyword>
<gene>
    <name evidence="8" type="ORF">SAMN02745782_00417</name>
</gene>
<dbReference type="PANTHER" id="PTHR35007">
    <property type="entry name" value="INTEGRAL MEMBRANE PROTEIN-RELATED"/>
    <property type="match status" value="1"/>
</dbReference>
<reference evidence="9" key="1">
    <citation type="submission" date="2017-02" db="EMBL/GenBank/DDBJ databases">
        <authorList>
            <person name="Varghese N."/>
            <person name="Submissions S."/>
        </authorList>
    </citation>
    <scope>NUCLEOTIDE SEQUENCE [LARGE SCALE GENOMIC DNA]</scope>
    <source>
        <strain evidence="9">DSM 19608</strain>
    </source>
</reference>
<evidence type="ECO:0000256" key="4">
    <source>
        <dbReference type="ARBA" id="ARBA00022989"/>
    </source>
</evidence>
<name>A0A1T4L0J7_VIBCI</name>
<dbReference type="InterPro" id="IPR018076">
    <property type="entry name" value="T2SS_GspF_dom"/>
</dbReference>
<dbReference type="STRING" id="1123491.SAMN02745782_00417"/>
<evidence type="ECO:0000256" key="5">
    <source>
        <dbReference type="ARBA" id="ARBA00023136"/>
    </source>
</evidence>
<keyword evidence="2" id="KW-1003">Cell membrane</keyword>
<evidence type="ECO:0000256" key="6">
    <source>
        <dbReference type="SAM" id="Phobius"/>
    </source>
</evidence>
<dbReference type="Pfam" id="PF00482">
    <property type="entry name" value="T2SSF"/>
    <property type="match status" value="1"/>
</dbReference>
<dbReference type="Proteomes" id="UP000190834">
    <property type="component" value="Unassembled WGS sequence"/>
</dbReference>
<evidence type="ECO:0000313" key="9">
    <source>
        <dbReference type="Proteomes" id="UP000190834"/>
    </source>
</evidence>
<feature type="transmembrane region" description="Helical" evidence="6">
    <location>
        <begin position="283"/>
        <end position="302"/>
    </location>
</feature>
<evidence type="ECO:0000256" key="2">
    <source>
        <dbReference type="ARBA" id="ARBA00022475"/>
    </source>
</evidence>
<keyword evidence="5 6" id="KW-0472">Membrane</keyword>
<accession>A0A1T4L0J7</accession>
<evidence type="ECO:0000313" key="8">
    <source>
        <dbReference type="EMBL" id="SJZ48206.1"/>
    </source>
</evidence>
<evidence type="ECO:0000259" key="7">
    <source>
        <dbReference type="Pfam" id="PF00482"/>
    </source>
</evidence>
<dbReference type="RefSeq" id="WP_078924829.1">
    <property type="nucleotide sequence ID" value="NZ_FUXB01000002.1"/>
</dbReference>
<sequence>MIAILLIFVGVILLLLAQRKRKSERYDYLDQFSRTVYVDSMTSEQQAIDIKSLSDRSWKDRATQAWSNLNKQLGHLAIVKVVSYLCVLIFLGIEFNQRFVRGSVWLVVVITVLAGLLFAYLWLRKREQNQFEENFPDALNMLSSAVSAGESITHAIMYVGNTLNNEVGKEFKIMGKRLQLGESPDDVFRKACLRFPYPSFHFFVITLRANMQRGGQLKEIILRLNRLLFNARAIEKKKYALTSEARTSAKIVAAIPFFFLFILQYLSPENYEFVMFDPGGRPILYYVLISEAIGIAIVWGLMKSVR</sequence>